<keyword evidence="1" id="KW-0472">Membrane</keyword>
<evidence type="ECO:0000256" key="1">
    <source>
        <dbReference type="SAM" id="Phobius"/>
    </source>
</evidence>
<keyword evidence="1" id="KW-0812">Transmembrane</keyword>
<evidence type="ECO:0000313" key="2">
    <source>
        <dbReference type="EMBL" id="PAK76946.1"/>
    </source>
</evidence>
<organism evidence="2 3">
    <name type="scientific">Acetobacter fabarum</name>
    <dbReference type="NCBI Taxonomy" id="483199"/>
    <lineage>
        <taxon>Bacteria</taxon>
        <taxon>Pseudomonadati</taxon>
        <taxon>Pseudomonadota</taxon>
        <taxon>Alphaproteobacteria</taxon>
        <taxon>Acetobacterales</taxon>
        <taxon>Acetobacteraceae</taxon>
        <taxon>Acetobacter</taxon>
    </lineage>
</organism>
<feature type="transmembrane region" description="Helical" evidence="1">
    <location>
        <begin position="13"/>
        <end position="34"/>
    </location>
</feature>
<dbReference type="AlphaFoldDB" id="A0A269XWY1"/>
<protein>
    <submittedName>
        <fullName evidence="2">Uncharacterized protein</fullName>
    </submittedName>
</protein>
<gene>
    <name evidence="2" type="ORF">B8X00_12290</name>
</gene>
<keyword evidence="3" id="KW-1185">Reference proteome</keyword>
<comment type="caution">
    <text evidence="2">The sequence shown here is derived from an EMBL/GenBank/DDBJ whole genome shotgun (WGS) entry which is preliminary data.</text>
</comment>
<accession>A0A269XWY1</accession>
<keyword evidence="1" id="KW-1133">Transmembrane helix</keyword>
<dbReference type="Proteomes" id="UP000216151">
    <property type="component" value="Unassembled WGS sequence"/>
</dbReference>
<reference evidence="2 3" key="1">
    <citation type="submission" date="2017-04" db="EMBL/GenBank/DDBJ databases">
        <title>Kefir bacterial isolates.</title>
        <authorList>
            <person name="Kim Y."/>
            <person name="Blasche S."/>
            <person name="Patil K.R."/>
        </authorList>
    </citation>
    <scope>NUCLEOTIDE SEQUENCE [LARGE SCALE GENOMIC DNA]</scope>
    <source>
        <strain evidence="2 3">KR</strain>
    </source>
</reference>
<sequence length="84" mass="9862">MPPDEEKTTLQKLFITILFFSLSVFSAFSLFIMIHPRVSQNYRNYYINKNISAWEYLEAEIYGGMDIQERVKPICVKSARDTTC</sequence>
<dbReference type="EMBL" id="NCXK01000033">
    <property type="protein sequence ID" value="PAK76946.1"/>
    <property type="molecule type" value="Genomic_DNA"/>
</dbReference>
<evidence type="ECO:0000313" key="3">
    <source>
        <dbReference type="Proteomes" id="UP000216151"/>
    </source>
</evidence>
<name>A0A269XWY1_9PROT</name>
<proteinExistence type="predicted"/>